<reference evidence="3" key="1">
    <citation type="submission" date="2016-11" db="UniProtKB">
        <authorList>
            <consortium name="WormBaseParasite"/>
        </authorList>
    </citation>
    <scope>IDENTIFICATION</scope>
</reference>
<dbReference type="Proteomes" id="UP000095281">
    <property type="component" value="Unplaced"/>
</dbReference>
<evidence type="ECO:0000313" key="2">
    <source>
        <dbReference type="Proteomes" id="UP000095281"/>
    </source>
</evidence>
<feature type="compositionally biased region" description="Low complexity" evidence="1">
    <location>
        <begin position="72"/>
        <end position="87"/>
    </location>
</feature>
<evidence type="ECO:0000313" key="3">
    <source>
        <dbReference type="WBParaSite" id="MhA1_Contig725.frz3.gene2"/>
    </source>
</evidence>
<feature type="region of interest" description="Disordered" evidence="1">
    <location>
        <begin position="68"/>
        <end position="87"/>
    </location>
</feature>
<keyword evidence="2" id="KW-1185">Reference proteome</keyword>
<proteinExistence type="predicted"/>
<accession>A0A1I8BY77</accession>
<dbReference type="AlphaFoldDB" id="A0A1I8BY77"/>
<sequence>MQKDGFRLAYFEQLDDFDINDKEYNFTPKQKENIFEEILKNSNRHKVTYFEAHNILNFIISENNLINQSQTEPQQHQIPSQSQEEIQPENIENIIQTPSFVDNQQNNIYKRIKFELNKVIKFYKN</sequence>
<organism evidence="2 3">
    <name type="scientific">Meloidogyne hapla</name>
    <name type="common">Root-knot nematode worm</name>
    <dbReference type="NCBI Taxonomy" id="6305"/>
    <lineage>
        <taxon>Eukaryota</taxon>
        <taxon>Metazoa</taxon>
        <taxon>Ecdysozoa</taxon>
        <taxon>Nematoda</taxon>
        <taxon>Chromadorea</taxon>
        <taxon>Rhabditida</taxon>
        <taxon>Tylenchina</taxon>
        <taxon>Tylenchomorpha</taxon>
        <taxon>Tylenchoidea</taxon>
        <taxon>Meloidogynidae</taxon>
        <taxon>Meloidogyninae</taxon>
        <taxon>Meloidogyne</taxon>
    </lineage>
</organism>
<name>A0A1I8BY77_MELHA</name>
<evidence type="ECO:0000256" key="1">
    <source>
        <dbReference type="SAM" id="MobiDB-lite"/>
    </source>
</evidence>
<protein>
    <submittedName>
        <fullName evidence="3">Uncharacterized protein</fullName>
    </submittedName>
</protein>
<dbReference type="WBParaSite" id="MhA1_Contig725.frz3.gene2">
    <property type="protein sequence ID" value="MhA1_Contig725.frz3.gene2"/>
    <property type="gene ID" value="MhA1_Contig725.frz3.gene2"/>
</dbReference>